<name>A0A662ZCS9_9GAMM</name>
<evidence type="ECO:0000313" key="5">
    <source>
        <dbReference type="EMBL" id="SFK08097.1"/>
    </source>
</evidence>
<dbReference type="EMBL" id="FOSF01000022">
    <property type="protein sequence ID" value="SFK08097.1"/>
    <property type="molecule type" value="Genomic_DNA"/>
</dbReference>
<evidence type="ECO:0000313" key="6">
    <source>
        <dbReference type="Proteomes" id="UP000243374"/>
    </source>
</evidence>
<protein>
    <recommendedName>
        <fullName evidence="1">diguanylate cyclase</fullName>
        <ecNumber evidence="1">2.7.7.65</ecNumber>
    </recommendedName>
</protein>
<dbReference type="InterPro" id="IPR050469">
    <property type="entry name" value="Diguanylate_Cyclase"/>
</dbReference>
<evidence type="ECO:0000256" key="1">
    <source>
        <dbReference type="ARBA" id="ARBA00012528"/>
    </source>
</evidence>
<feature type="transmembrane region" description="Helical" evidence="3">
    <location>
        <begin position="56"/>
        <end position="76"/>
    </location>
</feature>
<organism evidence="5 6">
    <name type="scientific">Succinivibrio dextrinosolvens</name>
    <dbReference type="NCBI Taxonomy" id="83771"/>
    <lineage>
        <taxon>Bacteria</taxon>
        <taxon>Pseudomonadati</taxon>
        <taxon>Pseudomonadota</taxon>
        <taxon>Gammaproteobacteria</taxon>
        <taxon>Aeromonadales</taxon>
        <taxon>Succinivibrionaceae</taxon>
        <taxon>Succinivibrio</taxon>
    </lineage>
</organism>
<keyword evidence="3" id="KW-0472">Membrane</keyword>
<dbReference type="Gene3D" id="3.30.70.270">
    <property type="match status" value="1"/>
</dbReference>
<dbReference type="InterPro" id="IPR000160">
    <property type="entry name" value="GGDEF_dom"/>
</dbReference>
<feature type="transmembrane region" description="Helical" evidence="3">
    <location>
        <begin position="157"/>
        <end position="180"/>
    </location>
</feature>
<dbReference type="InterPro" id="IPR029787">
    <property type="entry name" value="Nucleotide_cyclase"/>
</dbReference>
<proteinExistence type="predicted"/>
<feature type="domain" description="GGDEF" evidence="4">
    <location>
        <begin position="370"/>
        <end position="500"/>
    </location>
</feature>
<dbReference type="GO" id="GO:0052621">
    <property type="term" value="F:diguanylate cyclase activity"/>
    <property type="evidence" value="ECO:0007669"/>
    <property type="project" value="UniProtKB-EC"/>
</dbReference>
<gene>
    <name evidence="5" type="ORF">SAMN04487865_102212</name>
</gene>
<dbReference type="NCBIfam" id="TIGR00254">
    <property type="entry name" value="GGDEF"/>
    <property type="match status" value="1"/>
</dbReference>
<dbReference type="EC" id="2.7.7.65" evidence="1"/>
<dbReference type="PANTHER" id="PTHR45138:SF9">
    <property type="entry name" value="DIGUANYLATE CYCLASE DGCM-RELATED"/>
    <property type="match status" value="1"/>
</dbReference>
<dbReference type="SMART" id="SM00267">
    <property type="entry name" value="GGDEF"/>
    <property type="match status" value="1"/>
</dbReference>
<dbReference type="AlphaFoldDB" id="A0A662ZCS9"/>
<dbReference type="InterPro" id="IPR043128">
    <property type="entry name" value="Rev_trsase/Diguanyl_cyclase"/>
</dbReference>
<evidence type="ECO:0000256" key="3">
    <source>
        <dbReference type="SAM" id="Phobius"/>
    </source>
</evidence>
<keyword evidence="6" id="KW-1185">Reference proteome</keyword>
<dbReference type="Proteomes" id="UP000243374">
    <property type="component" value="Unassembled WGS sequence"/>
</dbReference>
<dbReference type="Pfam" id="PF00990">
    <property type="entry name" value="GGDEF"/>
    <property type="match status" value="1"/>
</dbReference>
<accession>A0A662ZCS9</accession>
<evidence type="ECO:0000259" key="4">
    <source>
        <dbReference type="PROSITE" id="PS50887"/>
    </source>
</evidence>
<feature type="transmembrane region" description="Helical" evidence="3">
    <location>
        <begin position="27"/>
        <end position="50"/>
    </location>
</feature>
<sequence>MNNSKKDFFKEFLINNRIKINHYLNKILWFFVITGPAIAIGVKLGIFPYISYNTCFLISLLVIILSAIHLFLLTWIPKAVFTSLFAITALDILLVYMDFAHVRVYMTWFLVPLLSIPLCSKGIYFYALSINYILMFCSAWVNAPYYSSKSYSFDTELSYFLDVFCGFTIENIIMAGAGYLSVKIALRHYEALFNQQELIRAKENSENEKMNILNSMAEIYDKVNLIDFNDSSEMSLRDDEQVKHFIDMKKQTHTLMNQRIKNQIMPDQLESFLNFTNIRTVRNRLTNKKIISADFIDAVSGWIRASYITVDKDIFGVPDIVIYTIRNVDDEKKREENLIRLSMTDEMTRLFNRRCYDEDLNKYKDGNIEEDLVIFSIDVNALKKVNDTIGHMGGDELIKGAADCLSLSIREFGRNYRTGGDEFMAIVHTLDPEKIREQIIKKASEWHGIYSDELSLSVGYATYKDHKDTSIFELERLADVDMYSEKRKYYKSKGIDRRSH</sequence>
<evidence type="ECO:0000256" key="2">
    <source>
        <dbReference type="ARBA" id="ARBA00034247"/>
    </source>
</evidence>
<feature type="transmembrane region" description="Helical" evidence="3">
    <location>
        <begin position="83"/>
        <end position="111"/>
    </location>
</feature>
<feature type="transmembrane region" description="Helical" evidence="3">
    <location>
        <begin position="123"/>
        <end position="145"/>
    </location>
</feature>
<comment type="catalytic activity">
    <reaction evidence="2">
        <text>2 GTP = 3',3'-c-di-GMP + 2 diphosphate</text>
        <dbReference type="Rhea" id="RHEA:24898"/>
        <dbReference type="ChEBI" id="CHEBI:33019"/>
        <dbReference type="ChEBI" id="CHEBI:37565"/>
        <dbReference type="ChEBI" id="CHEBI:58805"/>
        <dbReference type="EC" id="2.7.7.65"/>
    </reaction>
</comment>
<reference evidence="5 6" key="1">
    <citation type="submission" date="2016-10" db="EMBL/GenBank/DDBJ databases">
        <authorList>
            <person name="Varghese N."/>
            <person name="Submissions S."/>
        </authorList>
    </citation>
    <scope>NUCLEOTIDE SEQUENCE [LARGE SCALE GENOMIC DNA]</scope>
    <source>
        <strain evidence="5 6">22B</strain>
    </source>
</reference>
<dbReference type="SUPFAM" id="SSF55073">
    <property type="entry name" value="Nucleotide cyclase"/>
    <property type="match status" value="1"/>
</dbReference>
<dbReference type="CDD" id="cd01949">
    <property type="entry name" value="GGDEF"/>
    <property type="match status" value="1"/>
</dbReference>
<keyword evidence="3" id="KW-0812">Transmembrane</keyword>
<dbReference type="PROSITE" id="PS50887">
    <property type="entry name" value="GGDEF"/>
    <property type="match status" value="1"/>
</dbReference>
<keyword evidence="3" id="KW-1133">Transmembrane helix</keyword>
<dbReference type="PANTHER" id="PTHR45138">
    <property type="entry name" value="REGULATORY COMPONENTS OF SENSORY TRANSDUCTION SYSTEM"/>
    <property type="match status" value="1"/>
</dbReference>